<gene>
    <name evidence="1" type="primary">ocd</name>
    <name evidence="1" type="ORF">A0O31_02061</name>
</gene>
<dbReference type="STRING" id="56956.A0O31_02061"/>
<dbReference type="PANTHER" id="PTHR13812:SF19">
    <property type="entry name" value="KETIMINE REDUCTASE MU-CRYSTALLIN"/>
    <property type="match status" value="1"/>
</dbReference>
<dbReference type="InterPro" id="IPR023401">
    <property type="entry name" value="ODC_N"/>
</dbReference>
<dbReference type="PANTHER" id="PTHR13812">
    <property type="entry name" value="KETIMINE REDUCTASE MU-CRYSTALLIN"/>
    <property type="match status" value="1"/>
</dbReference>
<dbReference type="Gene3D" id="3.30.1780.10">
    <property type="entry name" value="ornithine cyclodeaminase, domain 1"/>
    <property type="match status" value="1"/>
</dbReference>
<dbReference type="RefSeq" id="WP_071677725.1">
    <property type="nucleotide sequence ID" value="NZ_CP016312.1"/>
</dbReference>
<dbReference type="OrthoDB" id="9792005at2"/>
<protein>
    <submittedName>
        <fullName evidence="1">Delta(1)-pyrroline-2-carboxylate reductase 1</fullName>
    </submittedName>
</protein>
<dbReference type="GO" id="GO:0005737">
    <property type="term" value="C:cytoplasm"/>
    <property type="evidence" value="ECO:0007669"/>
    <property type="project" value="TreeGrafter"/>
</dbReference>
<dbReference type="EMBL" id="CP016312">
    <property type="protein sequence ID" value="APD10126.1"/>
    <property type="molecule type" value="Genomic_DNA"/>
</dbReference>
<dbReference type="Proteomes" id="UP000182993">
    <property type="component" value="Chromosome"/>
</dbReference>
<name>A0A1J0LUS9_THEBO</name>
<dbReference type="KEGG" id="tbc:A0O31_02061"/>
<dbReference type="Gene3D" id="3.40.50.720">
    <property type="entry name" value="NAD(P)-binding Rossmann-like Domain"/>
    <property type="match status" value="1"/>
</dbReference>
<dbReference type="InterPro" id="IPR003462">
    <property type="entry name" value="ODC_Mu_crystall"/>
</dbReference>
<sequence length="273" mass="29467">MPSYRELAEAIRKVLLDGAVAPRRQVLSLPWGQFLAMPAADEEVAVCKLVTVAPGKTPMVQAEVWAKRLGTGEVFHLPGEELTKRRTAALSLLAATLLAPRREGALLVVGPGAQGEAHLEAFAEGFPLTRVLVRGRGRERVLAFLERARALGLEASEWREEEVPEDVAFIVTATPSPTPVLPSQVPEGVFLAAVGSFRPGMREVPEALVAQAALYCDTEDALVEAGELQGLDRPVIPLREALRGRRAEGRFVLFKSVGHALFDLAAVRAYLGL</sequence>
<dbReference type="SUPFAM" id="SSF51735">
    <property type="entry name" value="NAD(P)-binding Rossmann-fold domains"/>
    <property type="match status" value="1"/>
</dbReference>
<dbReference type="InterPro" id="IPR036291">
    <property type="entry name" value="NAD(P)-bd_dom_sf"/>
</dbReference>
<organism evidence="1 2">
    <name type="scientific">Thermus brockianus</name>
    <dbReference type="NCBI Taxonomy" id="56956"/>
    <lineage>
        <taxon>Bacteria</taxon>
        <taxon>Thermotogati</taxon>
        <taxon>Deinococcota</taxon>
        <taxon>Deinococci</taxon>
        <taxon>Thermales</taxon>
        <taxon>Thermaceae</taxon>
        <taxon>Thermus</taxon>
    </lineage>
</organism>
<evidence type="ECO:0000313" key="1">
    <source>
        <dbReference type="EMBL" id="APD10126.1"/>
    </source>
</evidence>
<accession>A0A1J0LUS9</accession>
<evidence type="ECO:0000313" key="2">
    <source>
        <dbReference type="Proteomes" id="UP000182993"/>
    </source>
</evidence>
<dbReference type="AlphaFoldDB" id="A0A1J0LUS9"/>
<reference evidence="2" key="1">
    <citation type="submission" date="2016-06" db="EMBL/GenBank/DDBJ databases">
        <title>Whole genome sequencing of Thermus brockianus strain GE-1.</title>
        <authorList>
            <person name="Schaefers C."/>
            <person name="Blank S."/>
            <person name="Wiebusch S."/>
            <person name="Elleuche S."/>
            <person name="Antranikian G."/>
        </authorList>
    </citation>
    <scope>NUCLEOTIDE SEQUENCE [LARGE SCALE GENOMIC DNA]</scope>
    <source>
        <strain evidence="2">GE-1</strain>
    </source>
</reference>
<proteinExistence type="predicted"/>
<dbReference type="Pfam" id="PF02423">
    <property type="entry name" value="OCD_Mu_crystall"/>
    <property type="match status" value="1"/>
</dbReference>